<evidence type="ECO:0000256" key="16">
    <source>
        <dbReference type="ARBA" id="ARBA00023204"/>
    </source>
</evidence>
<evidence type="ECO:0000313" key="22">
    <source>
        <dbReference type="EMBL" id="SAL69363.1"/>
    </source>
</evidence>
<evidence type="ECO:0000256" key="19">
    <source>
        <dbReference type="ARBA" id="ARBA00029943"/>
    </source>
</evidence>
<accession>A0A158JLK5</accession>
<dbReference type="GO" id="GO:0003910">
    <property type="term" value="F:DNA ligase (ATP) activity"/>
    <property type="evidence" value="ECO:0007669"/>
    <property type="project" value="UniProtKB-EC"/>
</dbReference>
<dbReference type="NCBIfam" id="TIGR02778">
    <property type="entry name" value="ligD_pol"/>
    <property type="match status" value="1"/>
</dbReference>
<name>A0A158JLK5_9BURK</name>
<dbReference type="GO" id="GO:0046872">
    <property type="term" value="F:metal ion binding"/>
    <property type="evidence" value="ECO:0007669"/>
    <property type="project" value="UniProtKB-KW"/>
</dbReference>
<evidence type="ECO:0000256" key="1">
    <source>
        <dbReference type="ARBA" id="ARBA00001936"/>
    </source>
</evidence>
<gene>
    <name evidence="22" type="ORF">AWB65_06824</name>
</gene>
<reference evidence="22" key="1">
    <citation type="submission" date="2016-01" db="EMBL/GenBank/DDBJ databases">
        <authorList>
            <person name="Peeters C."/>
        </authorList>
    </citation>
    <scope>NUCLEOTIDE SEQUENCE [LARGE SCALE GENOMIC DNA]</scope>
    <source>
        <strain evidence="22">LMG 22934</strain>
    </source>
</reference>
<evidence type="ECO:0000256" key="9">
    <source>
        <dbReference type="ARBA" id="ARBA00022763"/>
    </source>
</evidence>
<feature type="domain" description="ATP-dependent DNA ligase family profile" evidence="21">
    <location>
        <begin position="190"/>
        <end position="282"/>
    </location>
</feature>
<keyword evidence="4" id="KW-0808">Transferase</keyword>
<dbReference type="GO" id="GO:0003887">
    <property type="term" value="F:DNA-directed DNA polymerase activity"/>
    <property type="evidence" value="ECO:0007669"/>
    <property type="project" value="UniProtKB-KW"/>
</dbReference>
<keyword evidence="5" id="KW-0548">Nucleotidyltransferase</keyword>
<comment type="catalytic activity">
    <reaction evidence="20">
        <text>ATP + (deoxyribonucleotide)n-3'-hydroxyl + 5'-phospho-(deoxyribonucleotide)m = (deoxyribonucleotide)n+m + AMP + diphosphate.</text>
        <dbReference type="EC" id="6.5.1.1"/>
    </reaction>
</comment>
<evidence type="ECO:0000256" key="5">
    <source>
        <dbReference type="ARBA" id="ARBA00022695"/>
    </source>
</evidence>
<evidence type="ECO:0000256" key="18">
    <source>
        <dbReference type="ARBA" id="ARBA00023268"/>
    </source>
</evidence>
<dbReference type="GO" id="GO:0003677">
    <property type="term" value="F:DNA binding"/>
    <property type="evidence" value="ECO:0007669"/>
    <property type="project" value="UniProtKB-KW"/>
</dbReference>
<dbReference type="EMBL" id="FCNW02000135">
    <property type="protein sequence ID" value="SAL69363.1"/>
    <property type="molecule type" value="Genomic_DNA"/>
</dbReference>
<dbReference type="Pfam" id="PF21686">
    <property type="entry name" value="LigD_Prim-Pol"/>
    <property type="match status" value="1"/>
</dbReference>
<keyword evidence="18" id="KW-0511">Multifunctional enzyme</keyword>
<dbReference type="InterPro" id="IPR033651">
    <property type="entry name" value="PaeLigD_Pol-like"/>
</dbReference>
<keyword evidence="15" id="KW-0233">DNA recombination</keyword>
<evidence type="ECO:0000256" key="6">
    <source>
        <dbReference type="ARBA" id="ARBA00022722"/>
    </source>
</evidence>
<evidence type="ECO:0000256" key="8">
    <source>
        <dbReference type="ARBA" id="ARBA00022741"/>
    </source>
</evidence>
<keyword evidence="3 22" id="KW-0436">Ligase</keyword>
<dbReference type="GO" id="GO:0005524">
    <property type="term" value="F:ATP binding"/>
    <property type="evidence" value="ECO:0007669"/>
    <property type="project" value="UniProtKB-KW"/>
</dbReference>
<dbReference type="PANTHER" id="PTHR42705">
    <property type="entry name" value="BIFUNCTIONAL NON-HOMOLOGOUS END JOINING PROTEIN LIGD"/>
    <property type="match status" value="1"/>
</dbReference>
<dbReference type="Gene3D" id="3.30.1490.70">
    <property type="match status" value="1"/>
</dbReference>
<evidence type="ECO:0000313" key="23">
    <source>
        <dbReference type="Proteomes" id="UP000054977"/>
    </source>
</evidence>
<evidence type="ECO:0000256" key="3">
    <source>
        <dbReference type="ARBA" id="ARBA00022598"/>
    </source>
</evidence>
<sequence>MLSPRLLEILRTYWHDAHPREWLFPGNIPGQPISRDAIGQACPTPAIATAAGATTVTTTTATATACRRMQANDMGRWTGSRATRVRASETAPGDMPALIEPELATLVQHHPAEGDWSYEIKFDGYRMLARLERGEVRLITRNGHDWTDRMPRFRKALEALPADSAWVDSEAVVLDANGKPDFNALQNAFDRRSTADIVLYVFDLLWLNGTDLREQPLRARRTLLHELMEQAESPLLRYSDDFAEDPASLVASACKMKLEGIIGKRADAPYRSGRSNDWIKLKCNLRQEFVIGGFSRVRGAKSGVRSLRLGVHEQDGTLRYAGHVAPHLSPARSAAFARRAHTLQQAFPAFYNAPEPERDREFHWLAPDIVADVSFLEWTPNGEVRHPVFHALREDKPARAVTEGKVADELGAGNIGSTRERPGPRGTVIMGDIKISNPQRVMDPASGRTKLDIVRYYDAISEWALPCLHARPLALVRAPDGIAGELFFQKHSERARIPGVEELPVSVYPGHKPLLVANTADALVGLAQMSVVEIHSWNGAAPDLEHPDRVIFDLDPDPSLPWSAMLEAALLVKVVLDELGLRSFAKTSGGKGFHIVVPLTRRQGWEEVKLFSQAVAQHMTRVVPQRFSAVLGPKNRVGKIFIDYLRNGRSASTVAAFSVRARPGMAVSMPISWDELKDVKGGDLRLTRSNGQICS</sequence>
<evidence type="ECO:0000256" key="13">
    <source>
        <dbReference type="ARBA" id="ARBA00022932"/>
    </source>
</evidence>
<keyword evidence="6" id="KW-0540">Nuclease</keyword>
<evidence type="ECO:0000256" key="12">
    <source>
        <dbReference type="ARBA" id="ARBA00022840"/>
    </source>
</evidence>
<dbReference type="Pfam" id="PF01068">
    <property type="entry name" value="DNA_ligase_A_M"/>
    <property type="match status" value="1"/>
</dbReference>
<evidence type="ECO:0000256" key="15">
    <source>
        <dbReference type="ARBA" id="ARBA00023172"/>
    </source>
</evidence>
<evidence type="ECO:0000259" key="21">
    <source>
        <dbReference type="PROSITE" id="PS50160"/>
    </source>
</evidence>
<dbReference type="Pfam" id="PF04679">
    <property type="entry name" value="DNA_ligase_A_C"/>
    <property type="match status" value="1"/>
</dbReference>
<dbReference type="CDD" id="cd04862">
    <property type="entry name" value="PaeLigD_Pol_like"/>
    <property type="match status" value="1"/>
</dbReference>
<dbReference type="InterPro" id="IPR012310">
    <property type="entry name" value="DNA_ligase_ATP-dep_cent"/>
</dbReference>
<dbReference type="STRING" id="326474.AWB65_06824"/>
<dbReference type="SUPFAM" id="SSF50249">
    <property type="entry name" value="Nucleic acid-binding proteins"/>
    <property type="match status" value="1"/>
</dbReference>
<keyword evidence="7" id="KW-0479">Metal-binding</keyword>
<dbReference type="GO" id="GO:0004527">
    <property type="term" value="F:exonuclease activity"/>
    <property type="evidence" value="ECO:0007669"/>
    <property type="project" value="UniProtKB-KW"/>
</dbReference>
<dbReference type="GO" id="GO:0006310">
    <property type="term" value="P:DNA recombination"/>
    <property type="evidence" value="ECO:0007669"/>
    <property type="project" value="UniProtKB-KW"/>
</dbReference>
<keyword evidence="14" id="KW-0238">DNA-binding</keyword>
<dbReference type="Gene3D" id="2.40.50.140">
    <property type="entry name" value="Nucleic acid-binding proteins"/>
    <property type="match status" value="1"/>
</dbReference>
<keyword evidence="9" id="KW-0227">DNA damage</keyword>
<dbReference type="EC" id="6.5.1.1" evidence="2"/>
<dbReference type="PANTHER" id="PTHR42705:SF2">
    <property type="entry name" value="BIFUNCTIONAL NON-HOMOLOGOUS END JOINING PROTEIN LIGD"/>
    <property type="match status" value="1"/>
</dbReference>
<dbReference type="PROSITE" id="PS50160">
    <property type="entry name" value="DNA_LIGASE_A3"/>
    <property type="match status" value="1"/>
</dbReference>
<dbReference type="InterPro" id="IPR014146">
    <property type="entry name" value="LigD_ligase_dom"/>
</dbReference>
<keyword evidence="13" id="KW-0239">DNA-directed DNA polymerase</keyword>
<evidence type="ECO:0000256" key="20">
    <source>
        <dbReference type="ARBA" id="ARBA00034003"/>
    </source>
</evidence>
<keyword evidence="23" id="KW-1185">Reference proteome</keyword>
<dbReference type="NCBIfam" id="TIGR02779">
    <property type="entry name" value="NHEJ_ligase_lig"/>
    <property type="match status" value="1"/>
</dbReference>
<evidence type="ECO:0000256" key="4">
    <source>
        <dbReference type="ARBA" id="ARBA00022679"/>
    </source>
</evidence>
<proteinExistence type="predicted"/>
<dbReference type="AlphaFoldDB" id="A0A158JLK5"/>
<comment type="caution">
    <text evidence="22">The sequence shown here is derived from an EMBL/GenBank/DDBJ whole genome shotgun (WGS) entry which is preliminary data.</text>
</comment>
<dbReference type="CDD" id="cd07906">
    <property type="entry name" value="Adenylation_DNA_ligase_LigD_LigC"/>
    <property type="match status" value="1"/>
</dbReference>
<evidence type="ECO:0000256" key="10">
    <source>
        <dbReference type="ARBA" id="ARBA00022801"/>
    </source>
</evidence>
<dbReference type="Gene3D" id="3.30.470.30">
    <property type="entry name" value="DNA ligase/mRNA capping enzyme"/>
    <property type="match status" value="1"/>
</dbReference>
<keyword evidence="8" id="KW-0547">Nucleotide-binding</keyword>
<comment type="cofactor">
    <cofactor evidence="1">
        <name>Mn(2+)</name>
        <dbReference type="ChEBI" id="CHEBI:29035"/>
    </cofactor>
</comment>
<keyword evidence="12" id="KW-0067">ATP-binding</keyword>
<dbReference type="InterPro" id="IPR014143">
    <property type="entry name" value="NHEJ_ligase_prk"/>
</dbReference>
<dbReference type="CDD" id="cd07971">
    <property type="entry name" value="OBF_DNA_ligase_LigD"/>
    <property type="match status" value="1"/>
</dbReference>
<dbReference type="SUPFAM" id="SSF56091">
    <property type="entry name" value="DNA ligase/mRNA capping enzyme, catalytic domain"/>
    <property type="match status" value="1"/>
</dbReference>
<dbReference type="InterPro" id="IPR012309">
    <property type="entry name" value="DNA_ligase_ATP-dep_C"/>
</dbReference>
<evidence type="ECO:0000256" key="14">
    <source>
        <dbReference type="ARBA" id="ARBA00023125"/>
    </source>
</evidence>
<keyword evidence="10" id="KW-0378">Hydrolase</keyword>
<evidence type="ECO:0000256" key="17">
    <source>
        <dbReference type="ARBA" id="ARBA00023211"/>
    </source>
</evidence>
<keyword evidence="17" id="KW-0464">Manganese</keyword>
<dbReference type="InterPro" id="IPR012340">
    <property type="entry name" value="NA-bd_OB-fold"/>
</dbReference>
<evidence type="ECO:0000256" key="11">
    <source>
        <dbReference type="ARBA" id="ARBA00022839"/>
    </source>
</evidence>
<keyword evidence="16" id="KW-0234">DNA repair</keyword>
<dbReference type="InterPro" id="IPR014145">
    <property type="entry name" value="LigD_pol_dom"/>
</dbReference>
<dbReference type="Gene3D" id="3.90.920.10">
    <property type="entry name" value="DNA primase, PRIM domain"/>
    <property type="match status" value="1"/>
</dbReference>
<evidence type="ECO:0000256" key="7">
    <source>
        <dbReference type="ARBA" id="ARBA00022723"/>
    </source>
</evidence>
<dbReference type="NCBIfam" id="TIGR02776">
    <property type="entry name" value="NHEJ_ligase_prk"/>
    <property type="match status" value="1"/>
</dbReference>
<evidence type="ECO:0000256" key="2">
    <source>
        <dbReference type="ARBA" id="ARBA00012727"/>
    </source>
</evidence>
<dbReference type="Proteomes" id="UP000054977">
    <property type="component" value="Unassembled WGS sequence"/>
</dbReference>
<dbReference type="GO" id="GO:0006281">
    <property type="term" value="P:DNA repair"/>
    <property type="evidence" value="ECO:0007669"/>
    <property type="project" value="UniProtKB-KW"/>
</dbReference>
<keyword evidence="11" id="KW-0269">Exonuclease</keyword>
<protein>
    <recommendedName>
        <fullName evidence="2">DNA ligase (ATP)</fullName>
        <ecNumber evidence="2">6.5.1.1</ecNumber>
    </recommendedName>
    <alternativeName>
        <fullName evidence="19">NHEJ DNA polymerase</fullName>
    </alternativeName>
</protein>
<dbReference type="InterPro" id="IPR052171">
    <property type="entry name" value="NHEJ_LigD"/>
</dbReference>
<organism evidence="22 23">
    <name type="scientific">Caballeronia humi</name>
    <dbReference type="NCBI Taxonomy" id="326474"/>
    <lineage>
        <taxon>Bacteria</taxon>
        <taxon>Pseudomonadati</taxon>
        <taxon>Pseudomonadota</taxon>
        <taxon>Betaproteobacteria</taxon>
        <taxon>Burkholderiales</taxon>
        <taxon>Burkholderiaceae</taxon>
        <taxon>Caballeronia</taxon>
    </lineage>
</organism>